<reference evidence="2" key="1">
    <citation type="submission" date="2016-01" db="EMBL/GenBank/DDBJ databases">
        <authorList>
            <person name="Peeters Charlotte."/>
        </authorList>
    </citation>
    <scope>NUCLEOTIDE SEQUENCE</scope>
    <source>
        <strain evidence="2">LMG 22936</strain>
    </source>
</reference>
<keyword evidence="3" id="KW-1185">Reference proteome</keyword>
<accession>A0A158EWS8</accession>
<evidence type="ECO:0000313" key="2">
    <source>
        <dbReference type="EMBL" id="SAL11982.1"/>
    </source>
</evidence>
<keyword evidence="1" id="KW-0472">Membrane</keyword>
<dbReference type="AlphaFoldDB" id="A0A158EWS8"/>
<name>A0A158EWS8_9BURK</name>
<keyword evidence="1" id="KW-1133">Transmembrane helix</keyword>
<keyword evidence="1" id="KW-0812">Transmembrane</keyword>
<dbReference type="RefSeq" id="WP_159462866.1">
    <property type="nucleotide sequence ID" value="NZ_FCNZ02000001.1"/>
</dbReference>
<dbReference type="Proteomes" id="UP000054717">
    <property type="component" value="Unassembled WGS sequence"/>
</dbReference>
<evidence type="ECO:0000256" key="1">
    <source>
        <dbReference type="SAM" id="Phobius"/>
    </source>
</evidence>
<proteinExistence type="predicted"/>
<evidence type="ECO:0000313" key="3">
    <source>
        <dbReference type="Proteomes" id="UP000054717"/>
    </source>
</evidence>
<organism evidence="2 3">
    <name type="scientific">Caballeronia telluris</name>
    <dbReference type="NCBI Taxonomy" id="326475"/>
    <lineage>
        <taxon>Bacteria</taxon>
        <taxon>Pseudomonadati</taxon>
        <taxon>Pseudomonadota</taxon>
        <taxon>Betaproteobacteria</taxon>
        <taxon>Burkholderiales</taxon>
        <taxon>Burkholderiaceae</taxon>
        <taxon>Caballeronia</taxon>
    </lineage>
</organism>
<sequence>MNGLGRSVAASLASGLRLWPSACVVGLRYGSAFMGLPLCSSVCFFGLRFILTTLGLAA</sequence>
<feature type="transmembrane region" description="Helical" evidence="1">
    <location>
        <begin position="33"/>
        <end position="57"/>
    </location>
</feature>
<dbReference type="EMBL" id="FCNZ02000001">
    <property type="protein sequence ID" value="SAL11982.1"/>
    <property type="molecule type" value="Genomic_DNA"/>
</dbReference>
<dbReference type="STRING" id="326475.AWB66_00336"/>
<gene>
    <name evidence="2" type="ORF">AWB66_00336</name>
</gene>
<protein>
    <submittedName>
        <fullName evidence="2">Uncharacterized protein</fullName>
    </submittedName>
</protein>
<comment type="caution">
    <text evidence="2">The sequence shown here is derived from an EMBL/GenBank/DDBJ whole genome shotgun (WGS) entry which is preliminary data.</text>
</comment>